<evidence type="ECO:0000313" key="4">
    <source>
        <dbReference type="Proteomes" id="UP000741013"/>
    </source>
</evidence>
<protein>
    <submittedName>
        <fullName evidence="3">LDH2 family malate/lactate/ureidoglycolate dehydrogenase</fullName>
    </submittedName>
</protein>
<keyword evidence="4" id="KW-1185">Reference proteome</keyword>
<organism evidence="3 4">
    <name type="scientific">Amycolatopsis magusensis</name>
    <dbReference type="NCBI Taxonomy" id="882444"/>
    <lineage>
        <taxon>Bacteria</taxon>
        <taxon>Bacillati</taxon>
        <taxon>Actinomycetota</taxon>
        <taxon>Actinomycetes</taxon>
        <taxon>Pseudonocardiales</taxon>
        <taxon>Pseudonocardiaceae</taxon>
        <taxon>Amycolatopsis</taxon>
    </lineage>
</organism>
<comment type="similarity">
    <text evidence="1">Belongs to the LDH2/MDH2 oxidoreductase family.</text>
</comment>
<dbReference type="EMBL" id="JAGGMS010000001">
    <property type="protein sequence ID" value="MBP2181869.1"/>
    <property type="molecule type" value="Genomic_DNA"/>
</dbReference>
<dbReference type="PANTHER" id="PTHR11091">
    <property type="entry name" value="OXIDOREDUCTASE-RELATED"/>
    <property type="match status" value="1"/>
</dbReference>
<evidence type="ECO:0000313" key="3">
    <source>
        <dbReference type="EMBL" id="MBP2181869.1"/>
    </source>
</evidence>
<reference evidence="3 4" key="1">
    <citation type="submission" date="2021-03" db="EMBL/GenBank/DDBJ databases">
        <title>Sequencing the genomes of 1000 actinobacteria strains.</title>
        <authorList>
            <person name="Klenk H.-P."/>
        </authorList>
    </citation>
    <scope>NUCLEOTIDE SEQUENCE [LARGE SCALE GENOMIC DNA]</scope>
    <source>
        <strain evidence="3 4">DSM 45510</strain>
    </source>
</reference>
<dbReference type="Pfam" id="PF02615">
    <property type="entry name" value="Ldh_2"/>
    <property type="match status" value="1"/>
</dbReference>
<evidence type="ECO:0000256" key="2">
    <source>
        <dbReference type="ARBA" id="ARBA00023002"/>
    </source>
</evidence>
<sequence>MTAEVVAPPTVRVPYADLLDHVRQAFARRGVPAHRARLAAEALCYADLHGFGSHGVANLNPLYLKQFEQKRIAADAEPEAVGDLGACAVFDAHRALGLWAAAEAMDSAIERAEWHGIGLVSVRGATHFGSAGFHARRAARHGLVGVVMSNCGNQRIARPPGGSLPLLGTNPLSVAAPALPEHPFVLDMSTTVVPTGRIRAAAREGMPIPPGWLVDDQGSPVTDPRAFDEGRAHLQWLGGAPETGAFKGFGLGLVVELLAASLSGAGHGPAAAALTGDRGQDDDIGFFVLAIAPQAADFAADVRSMFGAVLDCPGTVRYPGWAEAEQAAVNLRDGIPLPAHLHAELGLATP</sequence>
<dbReference type="InterPro" id="IPR036111">
    <property type="entry name" value="Mal/L-sulfo/L-lacto_DH-like_sf"/>
</dbReference>
<dbReference type="SUPFAM" id="SSF89733">
    <property type="entry name" value="L-sulfolactate dehydrogenase-like"/>
    <property type="match status" value="1"/>
</dbReference>
<dbReference type="RefSeq" id="WP_209665235.1">
    <property type="nucleotide sequence ID" value="NZ_JAGGMS010000001.1"/>
</dbReference>
<dbReference type="InterPro" id="IPR003767">
    <property type="entry name" value="Malate/L-lactate_DH-like"/>
</dbReference>
<keyword evidence="2" id="KW-0560">Oxidoreductase</keyword>
<dbReference type="Gene3D" id="1.10.1530.10">
    <property type="match status" value="1"/>
</dbReference>
<dbReference type="InterPro" id="IPR043144">
    <property type="entry name" value="Mal/L-sulf/L-lact_DH-like_ah"/>
</dbReference>
<evidence type="ECO:0000256" key="1">
    <source>
        <dbReference type="ARBA" id="ARBA00006056"/>
    </source>
</evidence>
<comment type="caution">
    <text evidence="3">The sequence shown here is derived from an EMBL/GenBank/DDBJ whole genome shotgun (WGS) entry which is preliminary data.</text>
</comment>
<dbReference type="Gene3D" id="3.30.1370.60">
    <property type="entry name" value="Hypothetical oxidoreductase yiak, domain 2"/>
    <property type="match status" value="1"/>
</dbReference>
<name>A0ABS4PSN3_9PSEU</name>
<dbReference type="InterPro" id="IPR043143">
    <property type="entry name" value="Mal/L-sulf/L-lact_DH-like_NADP"/>
</dbReference>
<dbReference type="Proteomes" id="UP000741013">
    <property type="component" value="Unassembled WGS sequence"/>
</dbReference>
<accession>A0ABS4PSN3</accession>
<dbReference type="PANTHER" id="PTHR11091:SF0">
    <property type="entry name" value="MALATE DEHYDROGENASE"/>
    <property type="match status" value="1"/>
</dbReference>
<proteinExistence type="inferred from homology"/>
<gene>
    <name evidence="3" type="ORF">JOM49_003395</name>
</gene>